<organism evidence="2 3">
    <name type="scientific">Pteropus alecto</name>
    <name type="common">Black flying fox</name>
    <dbReference type="NCBI Taxonomy" id="9402"/>
    <lineage>
        <taxon>Eukaryota</taxon>
        <taxon>Metazoa</taxon>
        <taxon>Chordata</taxon>
        <taxon>Craniata</taxon>
        <taxon>Vertebrata</taxon>
        <taxon>Euteleostomi</taxon>
        <taxon>Mammalia</taxon>
        <taxon>Eutheria</taxon>
        <taxon>Laurasiatheria</taxon>
        <taxon>Chiroptera</taxon>
        <taxon>Yinpterochiroptera</taxon>
        <taxon>Pteropodoidea</taxon>
        <taxon>Pteropodidae</taxon>
        <taxon>Pteropodinae</taxon>
        <taxon>Pteropus</taxon>
    </lineage>
</organism>
<dbReference type="AlphaFoldDB" id="L5K6Y8"/>
<gene>
    <name evidence="2" type="ORF">PAL_GLEAN10022836</name>
</gene>
<sequence length="83" mass="8991">MPDVLVSSRLASSSEKCPSSPKNDLSSSLRNIASSILGKAKRPVHECRFRSKRRSVRPVSTSSLDGHPRAPLLCPTAKSCDDK</sequence>
<dbReference type="EMBL" id="KB031030">
    <property type="protein sequence ID" value="ELK06541.1"/>
    <property type="molecule type" value="Genomic_DNA"/>
</dbReference>
<proteinExistence type="predicted"/>
<protein>
    <submittedName>
        <fullName evidence="2">Uncharacterized protein</fullName>
    </submittedName>
</protein>
<reference evidence="3" key="1">
    <citation type="journal article" date="2013" name="Science">
        <title>Comparative analysis of bat genomes provides insight into the evolution of flight and immunity.</title>
        <authorList>
            <person name="Zhang G."/>
            <person name="Cowled C."/>
            <person name="Shi Z."/>
            <person name="Huang Z."/>
            <person name="Bishop-Lilly K.A."/>
            <person name="Fang X."/>
            <person name="Wynne J.W."/>
            <person name="Xiong Z."/>
            <person name="Baker M.L."/>
            <person name="Zhao W."/>
            <person name="Tachedjian M."/>
            <person name="Zhu Y."/>
            <person name="Zhou P."/>
            <person name="Jiang X."/>
            <person name="Ng J."/>
            <person name="Yang L."/>
            <person name="Wu L."/>
            <person name="Xiao J."/>
            <person name="Feng Y."/>
            <person name="Chen Y."/>
            <person name="Sun X."/>
            <person name="Zhang Y."/>
            <person name="Marsh G.A."/>
            <person name="Crameri G."/>
            <person name="Broder C.C."/>
            <person name="Frey K.G."/>
            <person name="Wang L.F."/>
            <person name="Wang J."/>
        </authorList>
    </citation>
    <scope>NUCLEOTIDE SEQUENCE [LARGE SCALE GENOMIC DNA]</scope>
</reference>
<name>L5K6Y8_PTEAL</name>
<keyword evidence="3" id="KW-1185">Reference proteome</keyword>
<feature type="compositionally biased region" description="Polar residues" evidence="1">
    <location>
        <begin position="9"/>
        <end position="26"/>
    </location>
</feature>
<evidence type="ECO:0000313" key="2">
    <source>
        <dbReference type="EMBL" id="ELK06541.1"/>
    </source>
</evidence>
<feature type="region of interest" description="Disordered" evidence="1">
    <location>
        <begin position="47"/>
        <end position="83"/>
    </location>
</feature>
<feature type="region of interest" description="Disordered" evidence="1">
    <location>
        <begin position="1"/>
        <end position="26"/>
    </location>
</feature>
<accession>L5K6Y8</accession>
<evidence type="ECO:0000313" key="3">
    <source>
        <dbReference type="Proteomes" id="UP000010552"/>
    </source>
</evidence>
<dbReference type="InParanoid" id="L5K6Y8"/>
<dbReference type="Proteomes" id="UP000010552">
    <property type="component" value="Unassembled WGS sequence"/>
</dbReference>
<evidence type="ECO:0000256" key="1">
    <source>
        <dbReference type="SAM" id="MobiDB-lite"/>
    </source>
</evidence>